<feature type="chain" id="PRO_5047038128" description="Tyrosine-protein kinase ephrin type A/B receptor-like domain-containing protein" evidence="1">
    <location>
        <begin position="18"/>
        <end position="489"/>
    </location>
</feature>
<dbReference type="InterPro" id="IPR011641">
    <property type="entry name" value="Tyr-kin_ephrin_A/B_rcpt-like"/>
</dbReference>
<dbReference type="Pfam" id="PF07699">
    <property type="entry name" value="Ephrin_rec_like"/>
    <property type="match status" value="1"/>
</dbReference>
<feature type="signal peptide" evidence="1">
    <location>
        <begin position="1"/>
        <end position="17"/>
    </location>
</feature>
<evidence type="ECO:0000256" key="1">
    <source>
        <dbReference type="SAM" id="SignalP"/>
    </source>
</evidence>
<evidence type="ECO:0000313" key="4">
    <source>
        <dbReference type="Proteomes" id="UP001244341"/>
    </source>
</evidence>
<keyword evidence="4" id="KW-1185">Reference proteome</keyword>
<organism evidence="3 4">
    <name type="scientific">Tetradesmus obliquus</name>
    <name type="common">Green alga</name>
    <name type="synonym">Acutodesmus obliquus</name>
    <dbReference type="NCBI Taxonomy" id="3088"/>
    <lineage>
        <taxon>Eukaryota</taxon>
        <taxon>Viridiplantae</taxon>
        <taxon>Chlorophyta</taxon>
        <taxon>core chlorophytes</taxon>
        <taxon>Chlorophyceae</taxon>
        <taxon>CS clade</taxon>
        <taxon>Sphaeropleales</taxon>
        <taxon>Scenedesmaceae</taxon>
        <taxon>Tetradesmus</taxon>
    </lineage>
</organism>
<sequence>MSSCSVLLLLCLLAVHAISSESRLLSSGSSLDTAAGRLLRQYLPLASAAQGCSAGQYPTSQGGCQACPKGSWCSGGAAVPVPCSSSSGSGLTTQKQGATSAKQCVVPPGMKLVKKGSSQVEACPKGQFRAGFAGAADALALKCSKCSAGSTTTVAAATKKQDCKVLLPGYYWSRSAAKKSGKPRAAGSVAPAQAADPVPRMCPQNSWCPGGIADATVTPTACPNGLWTEAMGATSQDECRVPPGHFLQGTGPTAAVTPCTTGSLTATPAQPGTYQPDWLLPSDAAAAACKSCGAGILSFANEPLAVFAPDDDGTGRPKLLSVAATNISCYIRQGQGMVLDTAAGSTTADPIYKAVTCSSNSVGVPDTQYGLEEAPCSECPDNMITANLFKSAVTGGYYDVGACLVPPGYGYYGGGAAPCVKGEYNEGLDSPRGEDCKACPADGLTTPGPDGAVASAAECRCVLPGYGYDAARTVSKCPVGTYSDAERLE</sequence>
<gene>
    <name evidence="3" type="ORF">OEZ85_000386</name>
</gene>
<accession>A0ABY8USR4</accession>
<dbReference type="Proteomes" id="UP001244341">
    <property type="component" value="Chromosome 16b"/>
</dbReference>
<dbReference type="SMART" id="SM01411">
    <property type="entry name" value="Ephrin_rec_like"/>
    <property type="match status" value="5"/>
</dbReference>
<feature type="domain" description="Tyrosine-protein kinase ephrin type A/B receptor-like" evidence="2">
    <location>
        <begin position="116"/>
        <end position="163"/>
    </location>
</feature>
<dbReference type="Gene3D" id="2.10.50.10">
    <property type="entry name" value="Tumor Necrosis Factor Receptor, subunit A, domain 2"/>
    <property type="match status" value="1"/>
</dbReference>
<evidence type="ECO:0000313" key="3">
    <source>
        <dbReference type="EMBL" id="WIA23693.1"/>
    </source>
</evidence>
<name>A0ABY8USR4_TETOB</name>
<keyword evidence="1" id="KW-0732">Signal</keyword>
<reference evidence="3 4" key="1">
    <citation type="submission" date="2023-05" db="EMBL/GenBank/DDBJ databases">
        <title>A 100% complete, gapless, phased diploid assembly of the Scenedesmus obliquus UTEX 3031 genome.</title>
        <authorList>
            <person name="Biondi T.C."/>
            <person name="Hanschen E.R."/>
            <person name="Kwon T."/>
            <person name="Eng W."/>
            <person name="Kruse C.P.S."/>
            <person name="Koehler S.I."/>
            <person name="Kunde Y."/>
            <person name="Gleasner C.D."/>
            <person name="You Mak K.T."/>
            <person name="Polle J."/>
            <person name="Hovde B.T."/>
            <person name="Starkenburg S.R."/>
        </authorList>
    </citation>
    <scope>NUCLEOTIDE SEQUENCE [LARGE SCALE GENOMIC DNA]</scope>
    <source>
        <strain evidence="3 4">DOE0152z</strain>
    </source>
</reference>
<protein>
    <recommendedName>
        <fullName evidence="2">Tyrosine-protein kinase ephrin type A/B receptor-like domain-containing protein</fullName>
    </recommendedName>
</protein>
<evidence type="ECO:0000259" key="2">
    <source>
        <dbReference type="Pfam" id="PF07699"/>
    </source>
</evidence>
<dbReference type="EMBL" id="CP126223">
    <property type="protein sequence ID" value="WIA23693.1"/>
    <property type="molecule type" value="Genomic_DNA"/>
</dbReference>
<proteinExistence type="predicted"/>